<reference evidence="10 11" key="1">
    <citation type="journal article" date="2013" name="Genome Biol.">
        <title>The genome sequence of the most widely cultivated cacao type and its use to identify candidate genes regulating pod color.</title>
        <authorList>
            <person name="Motamayor J.C."/>
            <person name="Mockaitis K."/>
            <person name="Schmutz J."/>
            <person name="Haiminen N."/>
            <person name="Iii D.L."/>
            <person name="Cornejo O."/>
            <person name="Findley S.D."/>
            <person name="Zheng P."/>
            <person name="Utro F."/>
            <person name="Royaert S."/>
            <person name="Saski C."/>
            <person name="Jenkins J."/>
            <person name="Podicheti R."/>
            <person name="Zhao M."/>
            <person name="Scheffler B.E."/>
            <person name="Stack J.C."/>
            <person name="Feltus F.A."/>
            <person name="Mustiga G.M."/>
            <person name="Amores F."/>
            <person name="Phillips W."/>
            <person name="Marelli J.P."/>
            <person name="May G.D."/>
            <person name="Shapiro H."/>
            <person name="Ma J."/>
            <person name="Bustamante C.D."/>
            <person name="Schnell R.J."/>
            <person name="Main D."/>
            <person name="Gilbert D."/>
            <person name="Parida L."/>
            <person name="Kuhn D.N."/>
        </authorList>
    </citation>
    <scope>NUCLEOTIDE SEQUENCE [LARGE SCALE GENOMIC DNA]</scope>
    <source>
        <strain evidence="11">cv. Matina 1-6</strain>
    </source>
</reference>
<dbReference type="SUPFAM" id="SSF54277">
    <property type="entry name" value="CAD &amp; PB1 domains"/>
    <property type="match status" value="1"/>
</dbReference>
<evidence type="ECO:0000256" key="4">
    <source>
        <dbReference type="ARBA" id="ARBA00023015"/>
    </source>
</evidence>
<comment type="subunit">
    <text evidence="8">Homodimers and heterodimers.</text>
</comment>
<evidence type="ECO:0000256" key="6">
    <source>
        <dbReference type="ARBA" id="ARBA00023242"/>
    </source>
</evidence>
<evidence type="ECO:0000256" key="8">
    <source>
        <dbReference type="RuleBase" id="RU004549"/>
    </source>
</evidence>
<dbReference type="PANTHER" id="PTHR31734">
    <property type="entry name" value="AUXIN-RESPONSIVE PROTEIN IAA17"/>
    <property type="match status" value="1"/>
</dbReference>
<evidence type="ECO:0000256" key="3">
    <source>
        <dbReference type="ARBA" id="ARBA00022491"/>
    </source>
</evidence>
<evidence type="ECO:0000259" key="9">
    <source>
        <dbReference type="PROSITE" id="PS51745"/>
    </source>
</evidence>
<dbReference type="eggNOG" id="ENOG502QTQA">
    <property type="taxonomic scope" value="Eukaryota"/>
</dbReference>
<comment type="subcellular location">
    <subcellularLocation>
        <location evidence="1 8">Nucleus</location>
    </subcellularLocation>
</comment>
<comment type="similarity">
    <text evidence="2 8">Belongs to the Aux/IAA family.</text>
</comment>
<dbReference type="InterPro" id="IPR033389">
    <property type="entry name" value="AUX/IAA_dom"/>
</dbReference>
<keyword evidence="5 8" id="KW-0804">Transcription</keyword>
<organism evidence="10 11">
    <name type="scientific">Theobroma cacao</name>
    <name type="common">Cacao</name>
    <name type="synonym">Cocoa</name>
    <dbReference type="NCBI Taxonomy" id="3641"/>
    <lineage>
        <taxon>Eukaryota</taxon>
        <taxon>Viridiplantae</taxon>
        <taxon>Streptophyta</taxon>
        <taxon>Embryophyta</taxon>
        <taxon>Tracheophyta</taxon>
        <taxon>Spermatophyta</taxon>
        <taxon>Magnoliopsida</taxon>
        <taxon>eudicotyledons</taxon>
        <taxon>Gunneridae</taxon>
        <taxon>Pentapetalae</taxon>
        <taxon>rosids</taxon>
        <taxon>malvids</taxon>
        <taxon>Malvales</taxon>
        <taxon>Malvaceae</taxon>
        <taxon>Byttnerioideae</taxon>
        <taxon>Theobroma</taxon>
    </lineage>
</organism>
<gene>
    <name evidence="10" type="ORF">TCM_004212</name>
</gene>
<keyword evidence="7 8" id="KW-0927">Auxin signaling pathway</keyword>
<dbReference type="OMA" id="DCVPTYE"/>
<dbReference type="STRING" id="3641.A0A061DX40"/>
<dbReference type="PROSITE" id="PS51745">
    <property type="entry name" value="PB1"/>
    <property type="match status" value="1"/>
</dbReference>
<dbReference type="PANTHER" id="PTHR31734:SF28">
    <property type="entry name" value="AUXIN-RESPONSIVE PROTEIN IAA13"/>
    <property type="match status" value="1"/>
</dbReference>
<evidence type="ECO:0000256" key="5">
    <source>
        <dbReference type="ARBA" id="ARBA00023163"/>
    </source>
</evidence>
<dbReference type="GO" id="GO:0009734">
    <property type="term" value="P:auxin-activated signaling pathway"/>
    <property type="evidence" value="ECO:0007669"/>
    <property type="project" value="UniProtKB-UniRule"/>
</dbReference>
<keyword evidence="3 8" id="KW-0678">Repressor</keyword>
<keyword evidence="4 8" id="KW-0805">Transcription regulation</keyword>
<dbReference type="Pfam" id="PF02309">
    <property type="entry name" value="AUX_IAA"/>
    <property type="match status" value="1"/>
</dbReference>
<evidence type="ECO:0000256" key="1">
    <source>
        <dbReference type="ARBA" id="ARBA00004123"/>
    </source>
</evidence>
<keyword evidence="6 8" id="KW-0539">Nucleus</keyword>
<evidence type="ECO:0000256" key="2">
    <source>
        <dbReference type="ARBA" id="ARBA00006728"/>
    </source>
</evidence>
<comment type="function">
    <text evidence="8">Aux/IAA proteins are short-lived transcriptional factors that function as repressors of early auxin response genes at low auxin concentrations.</text>
</comment>
<evidence type="ECO:0000313" key="10">
    <source>
        <dbReference type="EMBL" id="EOX94578.1"/>
    </source>
</evidence>
<dbReference type="FunFam" id="3.10.20.90:FF:000078">
    <property type="entry name" value="Auxin-responsive protein"/>
    <property type="match status" value="1"/>
</dbReference>
<evidence type="ECO:0000313" key="11">
    <source>
        <dbReference type="Proteomes" id="UP000026915"/>
    </source>
</evidence>
<dbReference type="Proteomes" id="UP000026915">
    <property type="component" value="Chromosome 1"/>
</dbReference>
<name>A0A061DX40_THECC</name>
<dbReference type="InterPro" id="IPR053793">
    <property type="entry name" value="PB1-like"/>
</dbReference>
<dbReference type="Gene3D" id="3.10.20.90">
    <property type="entry name" value="Phosphatidylinositol 3-kinase Catalytic Subunit, Chain A, domain 1"/>
    <property type="match status" value="1"/>
</dbReference>
<dbReference type="HOGENOM" id="CLU_049393_1_5_1"/>
<dbReference type="InParanoid" id="A0A061DX40"/>
<dbReference type="InterPro" id="IPR003311">
    <property type="entry name" value="AUX_IAA"/>
</dbReference>
<proteinExistence type="inferred from homology"/>
<protein>
    <recommendedName>
        <fullName evidence="8">Auxin-responsive protein</fullName>
    </recommendedName>
</protein>
<sequence>MPNTPLFFADVAIALTISQTPLLLRPFSLYFFTFISKHQTNSKTTKPKPRYTRLQKKIKERKAMGVGLKLGKGGGDVGGEKAKMGFEETELRLGLPGNIRAGEGEVARKRGFSETVDLKLNLSSKESSGVDPNEKEKNLLPCATDPAKPPAKAQVVGWPPVRSFRKNMFATQKSSSEESEKGGAGNAAFVKVSMDGAPYLRKVDLRMYKTYLELSDALAKMFSSFTIGNCGSQGVKDFMNESKLMDLLNGSDYVPTYEDKDGDWMLVGDVPWDMFVESCKRLRIMKGTEAIGLAPRAMEKCKNRS</sequence>
<accession>A0A061DX40</accession>
<dbReference type="Gramene" id="EOX94578">
    <property type="protein sequence ID" value="EOX94578"/>
    <property type="gene ID" value="TCM_004212"/>
</dbReference>
<dbReference type="GO" id="GO:0005634">
    <property type="term" value="C:nucleus"/>
    <property type="evidence" value="ECO:0007669"/>
    <property type="project" value="UniProtKB-SubCell"/>
</dbReference>
<evidence type="ECO:0000256" key="7">
    <source>
        <dbReference type="ARBA" id="ARBA00023294"/>
    </source>
</evidence>
<keyword evidence="11" id="KW-1185">Reference proteome</keyword>
<dbReference type="EMBL" id="CM001879">
    <property type="protein sequence ID" value="EOX94578.1"/>
    <property type="molecule type" value="Genomic_DNA"/>
</dbReference>
<dbReference type="GO" id="GO:0006355">
    <property type="term" value="P:regulation of DNA-templated transcription"/>
    <property type="evidence" value="ECO:0007669"/>
    <property type="project" value="InterPro"/>
</dbReference>
<feature type="domain" description="PB1" evidence="9">
    <location>
        <begin position="187"/>
        <end position="287"/>
    </location>
</feature>
<dbReference type="AlphaFoldDB" id="A0A061DX40"/>